<keyword evidence="2" id="KW-1185">Reference proteome</keyword>
<comment type="caution">
    <text evidence="1">The sequence shown here is derived from an EMBL/GenBank/DDBJ whole genome shotgun (WGS) entry which is preliminary data.</text>
</comment>
<organism evidence="1 2">
    <name type="scientific">Caerostris extrusa</name>
    <name type="common">Bark spider</name>
    <name type="synonym">Caerostris bankana</name>
    <dbReference type="NCBI Taxonomy" id="172846"/>
    <lineage>
        <taxon>Eukaryota</taxon>
        <taxon>Metazoa</taxon>
        <taxon>Ecdysozoa</taxon>
        <taxon>Arthropoda</taxon>
        <taxon>Chelicerata</taxon>
        <taxon>Arachnida</taxon>
        <taxon>Araneae</taxon>
        <taxon>Araneomorphae</taxon>
        <taxon>Entelegynae</taxon>
        <taxon>Araneoidea</taxon>
        <taxon>Araneidae</taxon>
        <taxon>Caerostris</taxon>
    </lineage>
</organism>
<reference evidence="1 2" key="1">
    <citation type="submission" date="2021-06" db="EMBL/GenBank/DDBJ databases">
        <title>Caerostris extrusa draft genome.</title>
        <authorList>
            <person name="Kono N."/>
            <person name="Arakawa K."/>
        </authorList>
    </citation>
    <scope>NUCLEOTIDE SEQUENCE [LARGE SCALE GENOMIC DNA]</scope>
</reference>
<evidence type="ECO:0000313" key="1">
    <source>
        <dbReference type="EMBL" id="GIX71350.1"/>
    </source>
</evidence>
<protein>
    <submittedName>
        <fullName evidence="1">Uncharacterized protein</fullName>
    </submittedName>
</protein>
<dbReference type="AlphaFoldDB" id="A0AAV4MGD2"/>
<dbReference type="Proteomes" id="UP001054945">
    <property type="component" value="Unassembled WGS sequence"/>
</dbReference>
<gene>
    <name evidence="1" type="ORF">CEXT_185981</name>
</gene>
<accession>A0AAV4MGD2</accession>
<proteinExistence type="predicted"/>
<dbReference type="EMBL" id="BPLR01019746">
    <property type="protein sequence ID" value="GIX71350.1"/>
    <property type="molecule type" value="Genomic_DNA"/>
</dbReference>
<sequence>MPGSVWRKKETLRRQAVETINGSSASSAVAADDSRHPEQYNVGIAPFVAPISQSIHKCILVRLSGTYDSISLRGAIISATESDSLYRLTLSHISLRGVHLSGGDFQSFLRYDSQRWDSCL</sequence>
<evidence type="ECO:0000313" key="2">
    <source>
        <dbReference type="Proteomes" id="UP001054945"/>
    </source>
</evidence>
<name>A0AAV4MGD2_CAEEX</name>